<feature type="compositionally biased region" description="Basic residues" evidence="1">
    <location>
        <begin position="659"/>
        <end position="670"/>
    </location>
</feature>
<dbReference type="CDD" id="cd22744">
    <property type="entry name" value="OTU"/>
    <property type="match status" value="1"/>
</dbReference>
<dbReference type="Gene3D" id="3.90.70.80">
    <property type="match status" value="1"/>
</dbReference>
<dbReference type="GO" id="GO:0005634">
    <property type="term" value="C:nucleus"/>
    <property type="evidence" value="ECO:0007669"/>
    <property type="project" value="TreeGrafter"/>
</dbReference>
<dbReference type="PANTHER" id="PTHR19303">
    <property type="entry name" value="TRANSPOSON"/>
    <property type="match status" value="1"/>
</dbReference>
<dbReference type="InterPro" id="IPR003323">
    <property type="entry name" value="OTU_dom"/>
</dbReference>
<dbReference type="InterPro" id="IPR007889">
    <property type="entry name" value="HTH_Psq"/>
</dbReference>
<dbReference type="InterPro" id="IPR004875">
    <property type="entry name" value="DDE_SF_endonuclease_dom"/>
</dbReference>
<feature type="non-terminal residue" evidence="3">
    <location>
        <position position="1"/>
    </location>
</feature>
<evidence type="ECO:0000256" key="1">
    <source>
        <dbReference type="SAM" id="MobiDB-lite"/>
    </source>
</evidence>
<proteinExistence type="predicted"/>
<gene>
    <name evidence="3" type="ORF">PoB_000972700</name>
</gene>
<dbReference type="Proteomes" id="UP000735302">
    <property type="component" value="Unassembled WGS sequence"/>
</dbReference>
<sequence>VNRRGLWSDEDLQRAMAAYKNGDMGLNKCAIVYGVPKATLKRHLDSVNKFAKGHKKLGRPTMLTTELENQLHDLILHLEKMLFGLTRKDLMSLAFELAEENGLPHPFNKERLIDEHGLTAETIFNMDESGISTVQKRCQKVLGMKGKKQLGSVSSQERGITTTILCCMNAAGNHFVPPMVIFKRKRMPPELQDGAPSGSIVTCTDNGWIDSTRFSEWPLRNGYAPIQGEQCPRTKSAHYSMRLTPSQRLCLLPSMVLPAVAFGHATEIFFSEDEFAPSFAFNSHLFASAVSPESEPLQPSASSGDRTHHPPAAEPLFLQQSSAESFSLHPPASEPLSVQQPAADTPNLHQTETQSFSPHPPATELLSLHLPAAESSSLHQPAAESSSIDPPAVEPPSLPQPVAESSSLHPPAPKPPSLHQPAVESFSRHLLSAELLKEYRVVETAPDGRCFFRAIATSIDKSLQSAERINGKISSSLLCLVETTKADELRNRMILHTLSNIEKFADLTGDAVNADLPSNLQFNTLQDRLTAMSSTSACVGEFEIQRTAEILDRPIIIFNGRATLTYSNGNTSSGNVPARLIYSSFGDNCGHYNCLVQTEIQQAPAQAKNLSSAQISPSIKRRIPALLNKTNKKRRREQSEIITSSPYKNNLESEAARKMPKLKSKAKNMKSKIVDQAERERKGKKSKAVDVNAWFCFMCEECSVENMLQCTECHRWAHEDCVATNGNDFVCELCME</sequence>
<feature type="compositionally biased region" description="Basic and acidic residues" evidence="1">
    <location>
        <begin position="672"/>
        <end position="681"/>
    </location>
</feature>
<feature type="compositionally biased region" description="Polar residues" evidence="1">
    <location>
        <begin position="336"/>
        <end position="357"/>
    </location>
</feature>
<keyword evidence="4" id="KW-1185">Reference proteome</keyword>
<feature type="compositionally biased region" description="Polar residues" evidence="1">
    <location>
        <begin position="374"/>
        <end position="388"/>
    </location>
</feature>
<dbReference type="InterPro" id="IPR009057">
    <property type="entry name" value="Homeodomain-like_sf"/>
</dbReference>
<feature type="domain" description="OTU" evidence="2">
    <location>
        <begin position="439"/>
        <end position="598"/>
    </location>
</feature>
<evidence type="ECO:0000259" key="2">
    <source>
        <dbReference type="PROSITE" id="PS50802"/>
    </source>
</evidence>
<dbReference type="Pfam" id="PF03184">
    <property type="entry name" value="DDE_1"/>
    <property type="match status" value="1"/>
</dbReference>
<dbReference type="AlphaFoldDB" id="A0AAV3YK25"/>
<dbReference type="SUPFAM" id="SSF46689">
    <property type="entry name" value="Homeodomain-like"/>
    <property type="match status" value="1"/>
</dbReference>
<dbReference type="GO" id="GO:0003677">
    <property type="term" value="F:DNA binding"/>
    <property type="evidence" value="ECO:0007669"/>
    <property type="project" value="InterPro"/>
</dbReference>
<feature type="region of interest" description="Disordered" evidence="1">
    <location>
        <begin position="659"/>
        <end position="682"/>
    </location>
</feature>
<dbReference type="EMBL" id="BLXT01001120">
    <property type="protein sequence ID" value="GFN83221.1"/>
    <property type="molecule type" value="Genomic_DNA"/>
</dbReference>
<feature type="region of interest" description="Disordered" evidence="1">
    <location>
        <begin position="627"/>
        <end position="646"/>
    </location>
</feature>
<dbReference type="SUPFAM" id="SSF57903">
    <property type="entry name" value="FYVE/PHD zinc finger"/>
    <property type="match status" value="1"/>
</dbReference>
<dbReference type="Pfam" id="PF05225">
    <property type="entry name" value="HTH_psq"/>
    <property type="match status" value="1"/>
</dbReference>
<dbReference type="InterPro" id="IPR011011">
    <property type="entry name" value="Znf_FYVE_PHD"/>
</dbReference>
<name>A0AAV3YK25_9GAST</name>
<reference evidence="3 4" key="1">
    <citation type="journal article" date="2021" name="Elife">
        <title>Chloroplast acquisition without the gene transfer in kleptoplastic sea slugs, Plakobranchus ocellatus.</title>
        <authorList>
            <person name="Maeda T."/>
            <person name="Takahashi S."/>
            <person name="Yoshida T."/>
            <person name="Shimamura S."/>
            <person name="Takaki Y."/>
            <person name="Nagai Y."/>
            <person name="Toyoda A."/>
            <person name="Suzuki Y."/>
            <person name="Arimoto A."/>
            <person name="Ishii H."/>
            <person name="Satoh N."/>
            <person name="Nishiyama T."/>
            <person name="Hasebe M."/>
            <person name="Maruyama T."/>
            <person name="Minagawa J."/>
            <person name="Obokata J."/>
            <person name="Shigenobu S."/>
        </authorList>
    </citation>
    <scope>NUCLEOTIDE SEQUENCE [LARGE SCALE GENOMIC DNA]</scope>
</reference>
<dbReference type="InterPro" id="IPR038765">
    <property type="entry name" value="Papain-like_cys_pep_sf"/>
</dbReference>
<dbReference type="SUPFAM" id="SSF54001">
    <property type="entry name" value="Cysteine proteinases"/>
    <property type="match status" value="1"/>
</dbReference>
<dbReference type="Gene3D" id="1.10.10.60">
    <property type="entry name" value="Homeodomain-like"/>
    <property type="match status" value="1"/>
</dbReference>
<organism evidence="3 4">
    <name type="scientific">Plakobranchus ocellatus</name>
    <dbReference type="NCBI Taxonomy" id="259542"/>
    <lineage>
        <taxon>Eukaryota</taxon>
        <taxon>Metazoa</taxon>
        <taxon>Spiralia</taxon>
        <taxon>Lophotrochozoa</taxon>
        <taxon>Mollusca</taxon>
        <taxon>Gastropoda</taxon>
        <taxon>Heterobranchia</taxon>
        <taxon>Euthyneura</taxon>
        <taxon>Panpulmonata</taxon>
        <taxon>Sacoglossa</taxon>
        <taxon>Placobranchoidea</taxon>
        <taxon>Plakobranchidae</taxon>
        <taxon>Plakobranchus</taxon>
    </lineage>
</organism>
<dbReference type="CDD" id="cd15489">
    <property type="entry name" value="PHD_SF"/>
    <property type="match status" value="1"/>
</dbReference>
<protein>
    <submittedName>
        <fullName evidence="3">Tigger transposable element-derived protein 6</fullName>
    </submittedName>
</protein>
<comment type="caution">
    <text evidence="3">The sequence shown here is derived from an EMBL/GenBank/DDBJ whole genome shotgun (WGS) entry which is preliminary data.</text>
</comment>
<evidence type="ECO:0000313" key="4">
    <source>
        <dbReference type="Proteomes" id="UP000735302"/>
    </source>
</evidence>
<dbReference type="InterPro" id="IPR050863">
    <property type="entry name" value="CenT-Element_Derived"/>
</dbReference>
<evidence type="ECO:0000313" key="3">
    <source>
        <dbReference type="EMBL" id="GFN83221.1"/>
    </source>
</evidence>
<feature type="region of interest" description="Disordered" evidence="1">
    <location>
        <begin position="292"/>
        <end position="421"/>
    </location>
</feature>
<dbReference type="PANTHER" id="PTHR19303:SF74">
    <property type="entry name" value="POGO TRANSPOSABLE ELEMENT WITH KRAB DOMAIN"/>
    <property type="match status" value="1"/>
</dbReference>
<accession>A0AAV3YK25</accession>
<dbReference type="PROSITE" id="PS50802">
    <property type="entry name" value="OTU"/>
    <property type="match status" value="1"/>
</dbReference>